<reference evidence="2 3" key="1">
    <citation type="submission" date="2019-06" db="EMBL/GenBank/DDBJ databases">
        <title>Whole genome sequence for Cellvibrionaceae sp. R142.</title>
        <authorList>
            <person name="Wang G."/>
        </authorList>
    </citation>
    <scope>NUCLEOTIDE SEQUENCE [LARGE SCALE GENOMIC DNA]</scope>
    <source>
        <strain evidence="2 3">R142</strain>
    </source>
</reference>
<dbReference type="SUPFAM" id="SSF54001">
    <property type="entry name" value="Cysteine proteinases"/>
    <property type="match status" value="1"/>
</dbReference>
<dbReference type="PANTHER" id="PTHR33490:SF1">
    <property type="entry name" value="SLL1233 PROTEIN"/>
    <property type="match status" value="1"/>
</dbReference>
<dbReference type="AlphaFoldDB" id="A0A545U6Z3"/>
<name>A0A545U6Z3_9GAMM</name>
<dbReference type="SMART" id="SM00460">
    <property type="entry name" value="TGc"/>
    <property type="match status" value="1"/>
</dbReference>
<dbReference type="Pfam" id="PF08379">
    <property type="entry name" value="Bact_transglu_N"/>
    <property type="match status" value="1"/>
</dbReference>
<proteinExistence type="predicted"/>
<gene>
    <name evidence="2" type="ORF">FKG94_02955</name>
</gene>
<evidence type="ECO:0000259" key="1">
    <source>
        <dbReference type="SMART" id="SM00460"/>
    </source>
</evidence>
<dbReference type="InterPro" id="IPR038765">
    <property type="entry name" value="Papain-like_cys_pep_sf"/>
</dbReference>
<dbReference type="EMBL" id="VHSG01000004">
    <property type="protein sequence ID" value="TQV85163.1"/>
    <property type="molecule type" value="Genomic_DNA"/>
</dbReference>
<sequence>MSIRIAIHHETVYSYDREVMLSPHLIRLHPAAHCFTTVHSYRLDVRPETRFLNWQQDPLGNLVARCVFPELVRELIIDMEMVVDIIVANPFNFFVEDYAQHWPFTYEASTARDLSPYFGLSEDGPLLQRYLDGISRDRHDTVTFLVQLNQQLQQHIAYIQRLEPGVQSCEQTLASAAGSCRDSAWLLVQVLRHLGLAARFVSGYLVELETPDAKSQQDTTALHAWTEVFIPGAGWMGLDPTSGLFASEGHIPLCCTSEPTSAAPVTGFTEACKTRFHFASTVTRLGESD</sequence>
<dbReference type="PANTHER" id="PTHR33490">
    <property type="entry name" value="BLR5614 PROTEIN-RELATED"/>
    <property type="match status" value="1"/>
</dbReference>
<evidence type="ECO:0000313" key="3">
    <source>
        <dbReference type="Proteomes" id="UP000319732"/>
    </source>
</evidence>
<comment type="caution">
    <text evidence="2">The sequence shown here is derived from an EMBL/GenBank/DDBJ whole genome shotgun (WGS) entry which is preliminary data.</text>
</comment>
<dbReference type="InterPro" id="IPR002931">
    <property type="entry name" value="Transglutaminase-like"/>
</dbReference>
<keyword evidence="3" id="KW-1185">Reference proteome</keyword>
<dbReference type="RefSeq" id="WP_142902710.1">
    <property type="nucleotide sequence ID" value="NZ_ML660088.1"/>
</dbReference>
<protein>
    <submittedName>
        <fullName evidence="2">Transglutaminase family protein</fullName>
    </submittedName>
</protein>
<dbReference type="Pfam" id="PF01841">
    <property type="entry name" value="Transglut_core"/>
    <property type="match status" value="1"/>
</dbReference>
<dbReference type="Gene3D" id="3.10.620.30">
    <property type="match status" value="1"/>
</dbReference>
<feature type="domain" description="Transglutaminase-like" evidence="1">
    <location>
        <begin position="172"/>
        <end position="242"/>
    </location>
</feature>
<evidence type="ECO:0000313" key="2">
    <source>
        <dbReference type="EMBL" id="TQV85163.1"/>
    </source>
</evidence>
<organism evidence="2 3">
    <name type="scientific">Exilibacterium tricleocarpae</name>
    <dbReference type="NCBI Taxonomy" id="2591008"/>
    <lineage>
        <taxon>Bacteria</taxon>
        <taxon>Pseudomonadati</taxon>
        <taxon>Pseudomonadota</taxon>
        <taxon>Gammaproteobacteria</taxon>
        <taxon>Cellvibrionales</taxon>
        <taxon>Cellvibrionaceae</taxon>
        <taxon>Exilibacterium</taxon>
    </lineage>
</organism>
<dbReference type="Proteomes" id="UP000319732">
    <property type="component" value="Unassembled WGS sequence"/>
</dbReference>
<dbReference type="OrthoDB" id="9804872at2"/>
<accession>A0A545U6Z3</accession>
<dbReference type="InterPro" id="IPR013589">
    <property type="entry name" value="Bac_transglu_N"/>
</dbReference>